<evidence type="ECO:0000256" key="4">
    <source>
        <dbReference type="SAM" id="Phobius"/>
    </source>
</evidence>
<keyword evidence="2" id="KW-0238">DNA-binding</keyword>
<keyword evidence="4" id="KW-0472">Membrane</keyword>
<feature type="transmembrane region" description="Helical" evidence="4">
    <location>
        <begin position="35"/>
        <end position="53"/>
    </location>
</feature>
<dbReference type="PANTHER" id="PTHR43280:SF29">
    <property type="entry name" value="ARAC-FAMILY TRANSCRIPTIONAL REGULATOR"/>
    <property type="match status" value="1"/>
</dbReference>
<keyword evidence="4" id="KW-1133">Transmembrane helix</keyword>
<feature type="domain" description="HTH araC/xylS-type" evidence="5">
    <location>
        <begin position="247"/>
        <end position="351"/>
    </location>
</feature>
<accession>A0A5D4H6G6</accession>
<dbReference type="InterPro" id="IPR009057">
    <property type="entry name" value="Homeodomain-like_sf"/>
</dbReference>
<dbReference type="Pfam" id="PF12833">
    <property type="entry name" value="HTH_18"/>
    <property type="match status" value="1"/>
</dbReference>
<protein>
    <submittedName>
        <fullName evidence="6">AraC family transcriptional regulator</fullName>
    </submittedName>
</protein>
<keyword evidence="7" id="KW-1185">Reference proteome</keyword>
<feature type="transmembrane region" description="Helical" evidence="4">
    <location>
        <begin position="97"/>
        <end position="115"/>
    </location>
</feature>
<keyword evidence="3" id="KW-0804">Transcription</keyword>
<feature type="transmembrane region" description="Helical" evidence="4">
    <location>
        <begin position="65"/>
        <end position="88"/>
    </location>
</feature>
<feature type="transmembrane region" description="Helical" evidence="4">
    <location>
        <begin position="127"/>
        <end position="144"/>
    </location>
</feature>
<dbReference type="AlphaFoldDB" id="A0A5D4H6G6"/>
<evidence type="ECO:0000313" key="6">
    <source>
        <dbReference type="EMBL" id="TYR36641.1"/>
    </source>
</evidence>
<dbReference type="PROSITE" id="PS01124">
    <property type="entry name" value="HTH_ARAC_FAMILY_2"/>
    <property type="match status" value="1"/>
</dbReference>
<evidence type="ECO:0000256" key="3">
    <source>
        <dbReference type="ARBA" id="ARBA00023163"/>
    </source>
</evidence>
<evidence type="ECO:0000313" key="7">
    <source>
        <dbReference type="Proteomes" id="UP000322362"/>
    </source>
</evidence>
<evidence type="ECO:0000256" key="1">
    <source>
        <dbReference type="ARBA" id="ARBA00023015"/>
    </source>
</evidence>
<organism evidence="6 7">
    <name type="scientific">Sphingobacterium phlebotomi</name>
    <dbReference type="NCBI Taxonomy" id="2605433"/>
    <lineage>
        <taxon>Bacteria</taxon>
        <taxon>Pseudomonadati</taxon>
        <taxon>Bacteroidota</taxon>
        <taxon>Sphingobacteriia</taxon>
        <taxon>Sphingobacteriales</taxon>
        <taxon>Sphingobacteriaceae</taxon>
        <taxon>Sphingobacterium</taxon>
    </lineage>
</organism>
<dbReference type="EMBL" id="VTAV01000004">
    <property type="protein sequence ID" value="TYR36641.1"/>
    <property type="molecule type" value="Genomic_DNA"/>
</dbReference>
<gene>
    <name evidence="6" type="ORF">FXV77_09060</name>
</gene>
<dbReference type="Gene3D" id="1.10.10.60">
    <property type="entry name" value="Homeodomain-like"/>
    <property type="match status" value="1"/>
</dbReference>
<feature type="transmembrane region" description="Helical" evidence="4">
    <location>
        <begin position="195"/>
        <end position="218"/>
    </location>
</feature>
<reference evidence="6 7" key="1">
    <citation type="submission" date="2019-08" db="EMBL/GenBank/DDBJ databases">
        <title>Phlebobacter frassis gen. nov. sp. nov., a new member of family Sphingobacteriaceae isolated from sand fly rearing media.</title>
        <authorList>
            <person name="Kakumanu M.L."/>
            <person name="Marayati B.F."/>
            <person name="Wada-Katsumata A."/>
            <person name="Wasserberg G."/>
            <person name="Schal C."/>
            <person name="Apperson C.S."/>
            <person name="Ponnusamy L."/>
        </authorList>
    </citation>
    <scope>NUCLEOTIDE SEQUENCE [LARGE SCALE GENOMIC DNA]</scope>
    <source>
        <strain evidence="6 7">SSI9</strain>
    </source>
</reference>
<sequence>MIYKILVYGLCGGSLFLLTLLLLFNQPKANKGANLFLGICSFFLSSVFIQLLLESVTLLEPVVPLLYFLEFGRWAILPCFFVAINLYISPDQSPFKYFWHFIPTLILIALLPGGYVLPNFVIYTIRYFLYIQFLLYGIWTYVLLRKHRALLKNISADFHEVDLQWVLNIWWGILLLGVLSLIVRFTPSLSPLMDSFYLVGVLFFCYYALSQTAIYQLVDKEVAIIKEAVLCKDKERLTVEQVSFFKERLLNLMDRDKLYLDPTLTLPLLADKIGLSVHELSYVLNTGMDLNFYQFINGYRICYAKQLLRENTRNDYRIQEIFIRSGFNSKTTFYTAFKQEVGMTPKQYLQQQ</sequence>
<dbReference type="InterPro" id="IPR018060">
    <property type="entry name" value="HTH_AraC"/>
</dbReference>
<dbReference type="PANTHER" id="PTHR43280">
    <property type="entry name" value="ARAC-FAMILY TRANSCRIPTIONAL REGULATOR"/>
    <property type="match status" value="1"/>
</dbReference>
<comment type="caution">
    <text evidence="6">The sequence shown here is derived from an EMBL/GenBank/DDBJ whole genome shotgun (WGS) entry which is preliminary data.</text>
</comment>
<proteinExistence type="predicted"/>
<dbReference type="GO" id="GO:0003700">
    <property type="term" value="F:DNA-binding transcription factor activity"/>
    <property type="evidence" value="ECO:0007669"/>
    <property type="project" value="InterPro"/>
</dbReference>
<feature type="transmembrane region" description="Helical" evidence="4">
    <location>
        <begin position="165"/>
        <end position="183"/>
    </location>
</feature>
<dbReference type="RefSeq" id="WP_148918893.1">
    <property type="nucleotide sequence ID" value="NZ_VTAV01000004.1"/>
</dbReference>
<feature type="transmembrane region" description="Helical" evidence="4">
    <location>
        <begin position="6"/>
        <end position="23"/>
    </location>
</feature>
<dbReference type="GO" id="GO:0043565">
    <property type="term" value="F:sequence-specific DNA binding"/>
    <property type="evidence" value="ECO:0007669"/>
    <property type="project" value="InterPro"/>
</dbReference>
<dbReference type="Proteomes" id="UP000322362">
    <property type="component" value="Unassembled WGS sequence"/>
</dbReference>
<evidence type="ECO:0000259" key="5">
    <source>
        <dbReference type="PROSITE" id="PS01124"/>
    </source>
</evidence>
<dbReference type="SMART" id="SM00342">
    <property type="entry name" value="HTH_ARAC"/>
    <property type="match status" value="1"/>
</dbReference>
<dbReference type="SUPFAM" id="SSF46689">
    <property type="entry name" value="Homeodomain-like"/>
    <property type="match status" value="1"/>
</dbReference>
<keyword evidence="4" id="KW-0812">Transmembrane</keyword>
<keyword evidence="1" id="KW-0805">Transcription regulation</keyword>
<name>A0A5D4H6G6_9SPHI</name>
<evidence type="ECO:0000256" key="2">
    <source>
        <dbReference type="ARBA" id="ARBA00023125"/>
    </source>
</evidence>